<gene>
    <name evidence="2" type="ORF">I6I10_12855</name>
    <name evidence="3" type="ORF">I6J21_03505</name>
</gene>
<dbReference type="EMBL" id="CP066007">
    <property type="protein sequence ID" value="QQB46303.1"/>
    <property type="molecule type" value="Genomic_DNA"/>
</dbReference>
<dbReference type="GeneID" id="92759407"/>
<dbReference type="CDD" id="cd06223">
    <property type="entry name" value="PRTases_typeI"/>
    <property type="match status" value="1"/>
</dbReference>
<accession>A0A7T4EF89</accession>
<comment type="similarity">
    <text evidence="1">Belongs to the ComF/GntX family.</text>
</comment>
<proteinExistence type="inferred from homology"/>
<sequence>MLFELLLPRRCAGCNAPGESLCEACRCEWERVPYQVSPQFGERPVWALGPYSGCRRRTLIHAKERGRRDVLPLLGAVVGAATRYLQAVGELPEELTLVPAPTRPSSARRRGGDPVTAICRTSGVPWLSCVHHGSGVRDSVGLDPHERHRNLVGKVVVEAVPAGPILLVDDIVTTGSTIEATALALTARGGTVVGALTLAAA</sequence>
<dbReference type="PANTHER" id="PTHR47505">
    <property type="entry name" value="DNA UTILIZATION PROTEIN YHGH"/>
    <property type="match status" value="1"/>
</dbReference>
<evidence type="ECO:0000256" key="1">
    <source>
        <dbReference type="ARBA" id="ARBA00008007"/>
    </source>
</evidence>
<protein>
    <submittedName>
        <fullName evidence="2">ComF family protein</fullName>
    </submittedName>
</protein>
<reference evidence="2 4" key="1">
    <citation type="submission" date="2020-12" db="EMBL/GenBank/DDBJ databases">
        <title>FDA dAtabase for Regulatory Grade micrObial Sequences (FDA-ARGOS): Supporting development and validation of Infectious Disease Dx tests.</title>
        <authorList>
            <person name="Sproer C."/>
            <person name="Gronow S."/>
            <person name="Severitt S."/>
            <person name="Schroder I."/>
            <person name="Tallon L."/>
            <person name="Sadzewicz L."/>
            <person name="Zhao X."/>
            <person name="Boylan J."/>
            <person name="Ott S."/>
            <person name="Bowen H."/>
            <person name="Vavikolanu K."/>
            <person name="Mehta A."/>
            <person name="Aluvathingal J."/>
            <person name="Nadendla S."/>
            <person name="Lowell S."/>
            <person name="Myers T."/>
            <person name="Yan Y."/>
            <person name="Sichtig H."/>
        </authorList>
    </citation>
    <scope>NUCLEOTIDE SEQUENCE [LARGE SCALE GENOMIC DNA]</scope>
    <source>
        <strain evidence="2 4">FDAARGOS_1053</strain>
        <strain evidence="3">FDAARGOS_1191</strain>
    </source>
</reference>
<dbReference type="InterPro" id="IPR051910">
    <property type="entry name" value="ComF/GntX_DNA_util-trans"/>
</dbReference>
<dbReference type="Gene3D" id="3.40.50.2020">
    <property type="match status" value="1"/>
</dbReference>
<dbReference type="RefSeq" id="WP_005390319.1">
    <property type="nucleotide sequence ID" value="NZ_CP066007.1"/>
</dbReference>
<evidence type="ECO:0000313" key="3">
    <source>
        <dbReference type="EMBL" id="QRP71229.1"/>
    </source>
</evidence>
<organism evidence="2 4">
    <name type="scientific">Corynebacterium glucuronolyticum</name>
    <dbReference type="NCBI Taxonomy" id="39791"/>
    <lineage>
        <taxon>Bacteria</taxon>
        <taxon>Bacillati</taxon>
        <taxon>Actinomycetota</taxon>
        <taxon>Actinomycetes</taxon>
        <taxon>Mycobacteriales</taxon>
        <taxon>Corynebacteriaceae</taxon>
        <taxon>Corynebacterium</taxon>
    </lineage>
</organism>
<dbReference type="PANTHER" id="PTHR47505:SF1">
    <property type="entry name" value="DNA UTILIZATION PROTEIN YHGH"/>
    <property type="match status" value="1"/>
</dbReference>
<dbReference type="Proteomes" id="UP000617681">
    <property type="component" value="Chromosome"/>
</dbReference>
<dbReference type="OrthoDB" id="5244859at2"/>
<dbReference type="InterPro" id="IPR000836">
    <property type="entry name" value="PRTase_dom"/>
</dbReference>
<evidence type="ECO:0000313" key="4">
    <source>
        <dbReference type="Proteomes" id="UP000596145"/>
    </source>
</evidence>
<dbReference type="InterPro" id="IPR029057">
    <property type="entry name" value="PRTase-like"/>
</dbReference>
<evidence type="ECO:0000313" key="2">
    <source>
        <dbReference type="EMBL" id="QQB46303.1"/>
    </source>
</evidence>
<dbReference type="Proteomes" id="UP000596145">
    <property type="component" value="Chromosome"/>
</dbReference>
<dbReference type="SUPFAM" id="SSF53271">
    <property type="entry name" value="PRTase-like"/>
    <property type="match status" value="1"/>
</dbReference>
<name>A0A7T4EF89_9CORY</name>
<dbReference type="AlphaFoldDB" id="A0A7T4EF89"/>
<dbReference type="EMBL" id="CP069534">
    <property type="protein sequence ID" value="QRP71229.1"/>
    <property type="molecule type" value="Genomic_DNA"/>
</dbReference>